<evidence type="ECO:0000313" key="2">
    <source>
        <dbReference type="EMBL" id="KAJ8540214.1"/>
    </source>
</evidence>
<gene>
    <name evidence="2" type="ORF">K7X08_030133</name>
</gene>
<protein>
    <recommendedName>
        <fullName evidence="1">DOG1 domain-containing protein</fullName>
    </recommendedName>
</protein>
<evidence type="ECO:0000259" key="1">
    <source>
        <dbReference type="PROSITE" id="PS51806"/>
    </source>
</evidence>
<proteinExistence type="predicted"/>
<feature type="domain" description="DOG1" evidence="1">
    <location>
        <begin position="16"/>
        <end position="260"/>
    </location>
</feature>
<accession>A0A9Q1LQS7</accession>
<dbReference type="InterPro" id="IPR025422">
    <property type="entry name" value="TGA_domain"/>
</dbReference>
<reference evidence="3" key="1">
    <citation type="journal article" date="2023" name="Proc. Natl. Acad. Sci. U.S.A.">
        <title>Genomic and structural basis for evolution of tropane alkaloid biosynthesis.</title>
        <authorList>
            <person name="Wanga Y.-J."/>
            <person name="Taina T."/>
            <person name="Yua J.-Y."/>
            <person name="Lia J."/>
            <person name="Xua B."/>
            <person name="Chenc J."/>
            <person name="D'Auriad J.C."/>
            <person name="Huanga J.-P."/>
            <person name="Huanga S.-X."/>
        </authorList>
    </citation>
    <scope>NUCLEOTIDE SEQUENCE [LARGE SCALE GENOMIC DNA]</scope>
    <source>
        <strain evidence="3">cv. KIB-2019</strain>
    </source>
</reference>
<dbReference type="PANTHER" id="PTHR46354">
    <property type="entry name" value="DOG1 DOMAIN-CONTAINING PROTEIN"/>
    <property type="match status" value="1"/>
</dbReference>
<dbReference type="Proteomes" id="UP001152561">
    <property type="component" value="Unassembled WGS sequence"/>
</dbReference>
<dbReference type="OrthoDB" id="542841at2759"/>
<dbReference type="GO" id="GO:0043565">
    <property type="term" value="F:sequence-specific DNA binding"/>
    <property type="evidence" value="ECO:0007669"/>
    <property type="project" value="InterPro"/>
</dbReference>
<dbReference type="InterPro" id="IPR051886">
    <property type="entry name" value="Seed_Dev/Stress_Resp_Reg"/>
</dbReference>
<dbReference type="GO" id="GO:0006351">
    <property type="term" value="P:DNA-templated transcription"/>
    <property type="evidence" value="ECO:0007669"/>
    <property type="project" value="InterPro"/>
</dbReference>
<name>A0A9Q1LQS7_9SOLA</name>
<organism evidence="2 3">
    <name type="scientific">Anisodus acutangulus</name>
    <dbReference type="NCBI Taxonomy" id="402998"/>
    <lineage>
        <taxon>Eukaryota</taxon>
        <taxon>Viridiplantae</taxon>
        <taxon>Streptophyta</taxon>
        <taxon>Embryophyta</taxon>
        <taxon>Tracheophyta</taxon>
        <taxon>Spermatophyta</taxon>
        <taxon>Magnoliopsida</taxon>
        <taxon>eudicotyledons</taxon>
        <taxon>Gunneridae</taxon>
        <taxon>Pentapetalae</taxon>
        <taxon>asterids</taxon>
        <taxon>lamiids</taxon>
        <taxon>Solanales</taxon>
        <taxon>Solanaceae</taxon>
        <taxon>Solanoideae</taxon>
        <taxon>Hyoscyameae</taxon>
        <taxon>Anisodus</taxon>
    </lineage>
</organism>
<dbReference type="PROSITE" id="PS51806">
    <property type="entry name" value="DOG1"/>
    <property type="match status" value="1"/>
</dbReference>
<dbReference type="AlphaFoldDB" id="A0A9Q1LQS7"/>
<evidence type="ECO:0000313" key="3">
    <source>
        <dbReference type="Proteomes" id="UP001152561"/>
    </source>
</evidence>
<dbReference type="Pfam" id="PF14144">
    <property type="entry name" value="DOG1"/>
    <property type="match status" value="1"/>
</dbReference>
<dbReference type="EMBL" id="JAJAGQ010000016">
    <property type="protein sequence ID" value="KAJ8540214.1"/>
    <property type="molecule type" value="Genomic_DNA"/>
</dbReference>
<sequence>MSQHLMNASRNGLENGESFHKFFEQWLVEQSRDLDQLVRASKDNSNHRILSPLIQRVVKHYEEYYTEKSRYANVDVLGMLHPSWRSNLEDAFLWIGGWRPSMAFHLLYSKSGIQLEANLHELIRGFSTGDLGDLSSSQLGRIDQLQNKTIREEKRLSENLAKVQESVADASMVELSNVVSELIREQRGQVDEAEEEKIKTNIGNKEEGLLDVLKKADDLRLRTLKDILRILTPIQAVHFLIAAAELHLRIHEWGKKKDADVSHQNRHARQ</sequence>
<keyword evidence="3" id="KW-1185">Reference proteome</keyword>
<comment type="caution">
    <text evidence="2">The sequence shown here is derived from an EMBL/GenBank/DDBJ whole genome shotgun (WGS) entry which is preliminary data.</text>
</comment>
<dbReference type="PANTHER" id="PTHR46354:SF4">
    <property type="entry name" value="PROTEIN DOG1-LIKE 3"/>
    <property type="match status" value="1"/>
</dbReference>